<accession>A0A5N6UMS3</accession>
<reference evidence="1 2" key="1">
    <citation type="submission" date="2019-04" db="EMBL/GenBank/DDBJ databases">
        <title>Friends and foes A comparative genomics study of 23 Aspergillus species from section Flavi.</title>
        <authorList>
            <consortium name="DOE Joint Genome Institute"/>
            <person name="Kjaerbolling I."/>
            <person name="Vesth T."/>
            <person name="Frisvad J.C."/>
            <person name="Nybo J.L."/>
            <person name="Theobald S."/>
            <person name="Kildgaard S."/>
            <person name="Isbrandt T."/>
            <person name="Kuo A."/>
            <person name="Sato A."/>
            <person name="Lyhne E.K."/>
            <person name="Kogle M.E."/>
            <person name="Wiebenga A."/>
            <person name="Kun R.S."/>
            <person name="Lubbers R.J."/>
            <person name="Makela M.R."/>
            <person name="Barry K."/>
            <person name="Chovatia M."/>
            <person name="Clum A."/>
            <person name="Daum C."/>
            <person name="Haridas S."/>
            <person name="He G."/>
            <person name="LaButti K."/>
            <person name="Lipzen A."/>
            <person name="Mondo S."/>
            <person name="Riley R."/>
            <person name="Salamov A."/>
            <person name="Simmons B.A."/>
            <person name="Magnuson J.K."/>
            <person name="Henrissat B."/>
            <person name="Mortensen U.H."/>
            <person name="Larsen T.O."/>
            <person name="Devries R.P."/>
            <person name="Grigoriev I.V."/>
            <person name="Machida M."/>
            <person name="Baker S.E."/>
            <person name="Andersen M.R."/>
        </authorList>
    </citation>
    <scope>NUCLEOTIDE SEQUENCE [LARGE SCALE GENOMIC DNA]</scope>
    <source>
        <strain evidence="1 2">CBS 117626</strain>
    </source>
</reference>
<name>A0A5N6UMS3_ASPTM</name>
<dbReference type="EMBL" id="ML738665">
    <property type="protein sequence ID" value="KAE8159948.1"/>
    <property type="molecule type" value="Genomic_DNA"/>
</dbReference>
<evidence type="ECO:0000313" key="2">
    <source>
        <dbReference type="Proteomes" id="UP000326950"/>
    </source>
</evidence>
<protein>
    <submittedName>
        <fullName evidence="1">Uncharacterized protein</fullName>
    </submittedName>
</protein>
<evidence type="ECO:0000313" key="1">
    <source>
        <dbReference type="EMBL" id="KAE8159948.1"/>
    </source>
</evidence>
<dbReference type="Proteomes" id="UP000326950">
    <property type="component" value="Unassembled WGS sequence"/>
</dbReference>
<proteinExistence type="predicted"/>
<dbReference type="AlphaFoldDB" id="A0A5N6UMS3"/>
<keyword evidence="2" id="KW-1185">Reference proteome</keyword>
<sequence>MDRRSRELQDSSTRLIDEAMDRQSTELQESLLQRSNQSEESLVQWSNQIDVSILPRAKEPDSNTEVARLRGKLRAYKDNEFQESLTRHINETMLRCDKELDNSLLQRNNEFQGSLARLIDETVLRRSNELRGFLAQHSNDTMVQRTEVLQKNMVQEMFNFHTSVIRPLFDRIGDLVAHDRDIKRDFQNVNERFDRVDARIDILTMDVKRGSNNVNK</sequence>
<dbReference type="OrthoDB" id="4510327at2759"/>
<organism evidence="1 2">
    <name type="scientific">Aspergillus tamarii</name>
    <dbReference type="NCBI Taxonomy" id="41984"/>
    <lineage>
        <taxon>Eukaryota</taxon>
        <taxon>Fungi</taxon>
        <taxon>Dikarya</taxon>
        <taxon>Ascomycota</taxon>
        <taxon>Pezizomycotina</taxon>
        <taxon>Eurotiomycetes</taxon>
        <taxon>Eurotiomycetidae</taxon>
        <taxon>Eurotiales</taxon>
        <taxon>Aspergillaceae</taxon>
        <taxon>Aspergillus</taxon>
        <taxon>Aspergillus subgen. Circumdati</taxon>
    </lineage>
</organism>
<gene>
    <name evidence="1" type="ORF">BDV40DRAFT_302727</name>
</gene>